<dbReference type="Pfam" id="PF03544">
    <property type="entry name" value="TonB_C"/>
    <property type="match status" value="1"/>
</dbReference>
<evidence type="ECO:0000313" key="18">
    <source>
        <dbReference type="Proteomes" id="UP001611383"/>
    </source>
</evidence>
<dbReference type="PANTHER" id="PTHR30069">
    <property type="entry name" value="TONB-DEPENDENT OUTER MEMBRANE RECEPTOR"/>
    <property type="match status" value="1"/>
</dbReference>
<keyword evidence="6 15" id="KW-0732">Signal</keyword>
<protein>
    <submittedName>
        <fullName evidence="17">TonB-dependent receptor</fullName>
    </submittedName>
</protein>
<dbReference type="InterPro" id="IPR039426">
    <property type="entry name" value="TonB-dep_rcpt-like"/>
</dbReference>
<evidence type="ECO:0000256" key="7">
    <source>
        <dbReference type="ARBA" id="ARBA00022989"/>
    </source>
</evidence>
<dbReference type="InterPro" id="IPR037066">
    <property type="entry name" value="Plug_dom_sf"/>
</dbReference>
<evidence type="ECO:0000256" key="5">
    <source>
        <dbReference type="ARBA" id="ARBA00022692"/>
    </source>
</evidence>
<dbReference type="InterPro" id="IPR000531">
    <property type="entry name" value="Beta-barrel_TonB"/>
</dbReference>
<keyword evidence="9 12" id="KW-0472">Membrane</keyword>
<evidence type="ECO:0000256" key="4">
    <source>
        <dbReference type="ARBA" id="ARBA00022452"/>
    </source>
</evidence>
<feature type="compositionally biased region" description="Pro residues" evidence="14">
    <location>
        <begin position="131"/>
        <end position="144"/>
    </location>
</feature>
<dbReference type="PROSITE" id="PS52016">
    <property type="entry name" value="TONB_DEPENDENT_REC_3"/>
    <property type="match status" value="1"/>
</dbReference>
<dbReference type="Proteomes" id="UP001611383">
    <property type="component" value="Chromosome"/>
</dbReference>
<sequence>MRTIFIIPIALFLVAGLAQAGALQEGAPGASGAGEPEAAPPILSLKPPKLVEFVEAPYPAEAERERRDAKVVLRLTLDAQGNVTQAEVVEPAGHGFDEAAREAALRFRFEPATRNGKPMPSRIAYTYEFRLPPPPQVTPPPQEPPSQGGPSGSEQPPTVAPGPAAGSDEPIEVTVEGESEAERQRQSAEAVQVIEMEEMQRQSADMGEALSRTEGIGVRRSGGLGSRARFSLAGLTDEQIRFFVDGVPLELAGFGSGLANVPVNLVQRVDIYQGVVPVRFGSDALGGAIHLVTDQDVRGTGASASYELGSFDTHRLTAGVRHLHEPSGFLVRANGFLDYARNDYPIDVEAADPQGRLSLARVYRFHDAYRGGGAGVEAGFVDRPWARRLLLRAFVGSSAKELQHSVTTDVPYGEVDSGELSGGATLRFEQLLSQGLSIDAVAGYTYRKTSFLDVGECAYDWFGRCVFKLPQPGELESRAVERYVGQNTGFARFNLGWNISAPHTIRFSLAPTFVSRTGEDVLLRARQEIDPLAGERDVFSLVSGLEYELDALDGNLENIAFIKDYVQLARTENLLPTGEFGRLDRNTHGVGVGDSARLRLSQQLYVKASYEWAMRLPRADELFGDGILISDNLGLKPETSHNVNLGLVFDSQQTPAGVFRANVTGFGRLADQLIVLIGRESFYTYQNVFAARSLGAAGGAGWTSPGQYLSLNGNVTWQDFRNISTEGAFGSFAGQRIPNRPYLQANGSARFLLAGLLSAQDELSLTWHSQYVQSFFRGWEGLGQKDSKQVIPSQLLHSLSFTYVIRSASTTLSWSVDAQNLTDTPAFDFFGIQRPGRSIFTKLTVEL</sequence>
<dbReference type="PROSITE" id="PS52015">
    <property type="entry name" value="TONB_CTD"/>
    <property type="match status" value="1"/>
</dbReference>
<dbReference type="RefSeq" id="WP_395822942.1">
    <property type="nucleotide sequence ID" value="NZ_CP043494.1"/>
</dbReference>
<dbReference type="InterPro" id="IPR006260">
    <property type="entry name" value="TonB/TolA_C"/>
</dbReference>
<dbReference type="SUPFAM" id="SSF74653">
    <property type="entry name" value="TolA/TonB C-terminal domain"/>
    <property type="match status" value="1"/>
</dbReference>
<evidence type="ECO:0000256" key="9">
    <source>
        <dbReference type="ARBA" id="ARBA00023136"/>
    </source>
</evidence>
<dbReference type="NCBIfam" id="NF038079">
    <property type="entry name" value="TonB_sider_MxcH"/>
    <property type="match status" value="1"/>
</dbReference>
<accession>A0ABY9WTF5</accession>
<keyword evidence="18" id="KW-1185">Reference proteome</keyword>
<feature type="signal peptide" evidence="15">
    <location>
        <begin position="1"/>
        <end position="20"/>
    </location>
</feature>
<organism evidence="17 18">
    <name type="scientific">Archangium minus</name>
    <dbReference type="NCBI Taxonomy" id="83450"/>
    <lineage>
        <taxon>Bacteria</taxon>
        <taxon>Pseudomonadati</taxon>
        <taxon>Myxococcota</taxon>
        <taxon>Myxococcia</taxon>
        <taxon>Myxococcales</taxon>
        <taxon>Cystobacterineae</taxon>
        <taxon>Archangiaceae</taxon>
        <taxon>Archangium</taxon>
    </lineage>
</organism>
<evidence type="ECO:0000256" key="2">
    <source>
        <dbReference type="ARBA" id="ARBA00004571"/>
    </source>
</evidence>
<dbReference type="Gene3D" id="2.40.170.20">
    <property type="entry name" value="TonB-dependent receptor, beta-barrel domain"/>
    <property type="match status" value="1"/>
</dbReference>
<dbReference type="NCBIfam" id="TIGR01352">
    <property type="entry name" value="tonB_Cterm"/>
    <property type="match status" value="1"/>
</dbReference>
<evidence type="ECO:0000256" key="11">
    <source>
        <dbReference type="ARBA" id="ARBA00023237"/>
    </source>
</evidence>
<gene>
    <name evidence="17" type="ORF">F0U60_22060</name>
</gene>
<dbReference type="Gene3D" id="2.170.130.10">
    <property type="entry name" value="TonB-dependent receptor, plug domain"/>
    <property type="match status" value="1"/>
</dbReference>
<evidence type="ECO:0000256" key="8">
    <source>
        <dbReference type="ARBA" id="ARBA00023077"/>
    </source>
</evidence>
<dbReference type="InterPro" id="IPR012910">
    <property type="entry name" value="Plug_dom"/>
</dbReference>
<evidence type="ECO:0000256" key="10">
    <source>
        <dbReference type="ARBA" id="ARBA00023170"/>
    </source>
</evidence>
<keyword evidence="10 17" id="KW-0675">Receptor</keyword>
<evidence type="ECO:0000256" key="12">
    <source>
        <dbReference type="PROSITE-ProRule" id="PRU01360"/>
    </source>
</evidence>
<evidence type="ECO:0000256" key="3">
    <source>
        <dbReference type="ARBA" id="ARBA00022448"/>
    </source>
</evidence>
<name>A0ABY9WTF5_9BACT</name>
<feature type="compositionally biased region" description="Low complexity" evidence="14">
    <location>
        <begin position="145"/>
        <end position="157"/>
    </location>
</feature>
<comment type="similarity">
    <text evidence="12 13">Belongs to the TonB-dependent receptor family.</text>
</comment>
<evidence type="ECO:0000313" key="17">
    <source>
        <dbReference type="EMBL" id="WNG46498.1"/>
    </source>
</evidence>
<proteinExistence type="inferred from homology"/>
<dbReference type="Gene3D" id="3.30.1150.10">
    <property type="match status" value="1"/>
</dbReference>
<evidence type="ECO:0000256" key="13">
    <source>
        <dbReference type="RuleBase" id="RU003357"/>
    </source>
</evidence>
<dbReference type="PANTHER" id="PTHR30069:SF29">
    <property type="entry name" value="HEMOGLOBIN AND HEMOGLOBIN-HAPTOGLOBIN-BINDING PROTEIN 1-RELATED"/>
    <property type="match status" value="1"/>
</dbReference>
<evidence type="ECO:0000256" key="15">
    <source>
        <dbReference type="SAM" id="SignalP"/>
    </source>
</evidence>
<dbReference type="InterPro" id="IPR036942">
    <property type="entry name" value="Beta-barrel_TonB_sf"/>
</dbReference>
<feature type="chain" id="PRO_5046999228" evidence="15">
    <location>
        <begin position="21"/>
        <end position="847"/>
    </location>
</feature>
<reference evidence="17 18" key="1">
    <citation type="submission" date="2019-08" db="EMBL/GenBank/DDBJ databases">
        <title>Archangium and Cystobacter genomes.</title>
        <authorList>
            <person name="Chen I.-C.K."/>
            <person name="Wielgoss S."/>
        </authorList>
    </citation>
    <scope>NUCLEOTIDE SEQUENCE [LARGE SCALE GENOMIC DNA]</scope>
    <source>
        <strain evidence="17 18">Cbm 6</strain>
    </source>
</reference>
<feature type="region of interest" description="Disordered" evidence="14">
    <location>
        <begin position="130"/>
        <end position="169"/>
    </location>
</feature>
<keyword evidence="11 12" id="KW-0998">Cell outer membrane</keyword>
<dbReference type="SUPFAM" id="SSF56935">
    <property type="entry name" value="Porins"/>
    <property type="match status" value="1"/>
</dbReference>
<evidence type="ECO:0000256" key="6">
    <source>
        <dbReference type="ARBA" id="ARBA00022729"/>
    </source>
</evidence>
<comment type="subcellular location">
    <subcellularLocation>
        <location evidence="2 12">Cell outer membrane</location>
        <topology evidence="2 12">Multi-pass membrane protein</topology>
    </subcellularLocation>
    <subcellularLocation>
        <location evidence="1">Membrane</location>
        <topology evidence="1">Single-pass membrane protein</topology>
    </subcellularLocation>
</comment>
<keyword evidence="8 13" id="KW-0798">TonB box</keyword>
<dbReference type="EMBL" id="CP043494">
    <property type="protein sequence ID" value="WNG46498.1"/>
    <property type="molecule type" value="Genomic_DNA"/>
</dbReference>
<keyword evidence="3 12" id="KW-0813">Transport</keyword>
<dbReference type="CDD" id="cd01347">
    <property type="entry name" value="ligand_gated_channel"/>
    <property type="match status" value="1"/>
</dbReference>
<feature type="domain" description="TonB C-terminal" evidence="16">
    <location>
        <begin position="43"/>
        <end position="138"/>
    </location>
</feature>
<dbReference type="InterPro" id="IPR037682">
    <property type="entry name" value="TonB_C"/>
</dbReference>
<evidence type="ECO:0000256" key="14">
    <source>
        <dbReference type="SAM" id="MobiDB-lite"/>
    </source>
</evidence>
<keyword evidence="5 12" id="KW-0812">Transmembrane</keyword>
<evidence type="ECO:0000259" key="16">
    <source>
        <dbReference type="PROSITE" id="PS52015"/>
    </source>
</evidence>
<evidence type="ECO:0000256" key="1">
    <source>
        <dbReference type="ARBA" id="ARBA00004167"/>
    </source>
</evidence>
<keyword evidence="4 12" id="KW-1134">Transmembrane beta strand</keyword>
<dbReference type="Pfam" id="PF07715">
    <property type="entry name" value="Plug"/>
    <property type="match status" value="1"/>
</dbReference>
<keyword evidence="7" id="KW-1133">Transmembrane helix</keyword>
<dbReference type="Pfam" id="PF00593">
    <property type="entry name" value="TonB_dep_Rec_b-barrel"/>
    <property type="match status" value="1"/>
</dbReference>